<protein>
    <submittedName>
        <fullName evidence="4">Amino acid ABC transporter substrate-binding protein</fullName>
    </submittedName>
</protein>
<evidence type="ECO:0000256" key="2">
    <source>
        <dbReference type="SAM" id="SignalP"/>
    </source>
</evidence>
<evidence type="ECO:0000313" key="5">
    <source>
        <dbReference type="Proteomes" id="UP000826722"/>
    </source>
</evidence>
<feature type="chain" id="PRO_5034475736" evidence="2">
    <location>
        <begin position="23"/>
        <end position="295"/>
    </location>
</feature>
<gene>
    <name evidence="4" type="ORF">ZMTM_22130</name>
</gene>
<feature type="signal peptide" evidence="2">
    <location>
        <begin position="1"/>
        <end position="22"/>
    </location>
</feature>
<keyword evidence="5" id="KW-1185">Reference proteome</keyword>
<accession>A0A8D5G0Z4</accession>
<dbReference type="PANTHER" id="PTHR35936">
    <property type="entry name" value="MEMBRANE-BOUND LYTIC MUREIN TRANSGLYCOSYLASE F"/>
    <property type="match status" value="1"/>
</dbReference>
<dbReference type="PANTHER" id="PTHR35936:SF17">
    <property type="entry name" value="ARGININE-BINDING EXTRACELLULAR PROTEIN ARTP"/>
    <property type="match status" value="1"/>
</dbReference>
<dbReference type="InterPro" id="IPR022448">
    <property type="entry name" value="Quinoprotein_dehydrogenase"/>
</dbReference>
<dbReference type="NCBIfam" id="TIGR03871">
    <property type="entry name" value="ABC_peri_MoxJ_2"/>
    <property type="match status" value="1"/>
</dbReference>
<dbReference type="Pfam" id="PF00497">
    <property type="entry name" value="SBP_bac_3"/>
    <property type="match status" value="1"/>
</dbReference>
<organism evidence="4 5">
    <name type="scientific">Methyloradius palustris</name>
    <dbReference type="NCBI Taxonomy" id="2778876"/>
    <lineage>
        <taxon>Bacteria</taxon>
        <taxon>Pseudomonadati</taxon>
        <taxon>Pseudomonadota</taxon>
        <taxon>Betaproteobacteria</taxon>
        <taxon>Nitrosomonadales</taxon>
        <taxon>Methylophilaceae</taxon>
        <taxon>Methyloradius</taxon>
    </lineage>
</organism>
<dbReference type="Gene3D" id="3.40.190.10">
    <property type="entry name" value="Periplasmic binding protein-like II"/>
    <property type="match status" value="2"/>
</dbReference>
<proteinExistence type="predicted"/>
<name>A0A8D5G0Z4_9PROT</name>
<dbReference type="Proteomes" id="UP000826722">
    <property type="component" value="Chromosome"/>
</dbReference>
<keyword evidence="1 2" id="KW-0732">Signal</keyword>
<evidence type="ECO:0000313" key="4">
    <source>
        <dbReference type="EMBL" id="BCM25954.1"/>
    </source>
</evidence>
<reference evidence="4" key="1">
    <citation type="journal article" date="2021" name="Arch. Microbiol.">
        <title>Methyloradius palustris gen. nov., sp. nov., a methanol-oxidizing bacterium isolated from snow.</title>
        <authorList>
            <person name="Miyadera T."/>
            <person name="Kojima H."/>
            <person name="Fukui M."/>
        </authorList>
    </citation>
    <scope>NUCLEOTIDE SEQUENCE</scope>
    <source>
        <strain evidence="4">Zm11</strain>
    </source>
</reference>
<dbReference type="SMART" id="SM00062">
    <property type="entry name" value="PBPb"/>
    <property type="match status" value="1"/>
</dbReference>
<dbReference type="InterPro" id="IPR001638">
    <property type="entry name" value="Solute-binding_3/MltF_N"/>
</dbReference>
<dbReference type="RefSeq" id="WP_221763994.1">
    <property type="nucleotide sequence ID" value="NZ_AP024110.1"/>
</dbReference>
<dbReference type="SUPFAM" id="SSF53850">
    <property type="entry name" value="Periplasmic binding protein-like II"/>
    <property type="match status" value="1"/>
</dbReference>
<evidence type="ECO:0000259" key="3">
    <source>
        <dbReference type="SMART" id="SM00062"/>
    </source>
</evidence>
<evidence type="ECO:0000256" key="1">
    <source>
        <dbReference type="ARBA" id="ARBA00022729"/>
    </source>
</evidence>
<feature type="domain" description="Solute-binding protein family 3/N-terminal" evidence="3">
    <location>
        <begin position="48"/>
        <end position="274"/>
    </location>
</feature>
<dbReference type="AlphaFoldDB" id="A0A8D5G0Z4"/>
<sequence>MLKNLMMCMLLGAVVISPRVFAEEPDIPTLNPDEGRIGEIRRVIDPTEFKVCADPDNMPYSNSKQEGFEDKIAALIAQDLGKKLSYAYAYYRQGFLRNTLNANRCDVIMSTTSDNDSMLTSKPYYRSGHVFVYRKDSGYNITDWDSPDLRKGVIGIIGESPATRPLADHDLMGNARPYRMQRDLNLPPSFLIDDLVKGDIDIAIAWGPIAGYYAKQAKIPLVVVPIPEYEETNAHGKENWNISLGVRKRDKERLAAIQEVLDRRQADILKILDDYGIPHTPVVDGDRVGKKPNGK</sequence>
<dbReference type="KEGG" id="mpau:ZMTM_22130"/>
<dbReference type="EMBL" id="AP024110">
    <property type="protein sequence ID" value="BCM25954.1"/>
    <property type="molecule type" value="Genomic_DNA"/>
</dbReference>